<accession>A0A176VQE2</accession>
<proteinExistence type="predicted"/>
<feature type="region of interest" description="Disordered" evidence="1">
    <location>
        <begin position="269"/>
        <end position="298"/>
    </location>
</feature>
<feature type="compositionally biased region" description="Gly residues" evidence="1">
    <location>
        <begin position="269"/>
        <end position="281"/>
    </location>
</feature>
<dbReference type="EMBL" id="LVLJ01002926">
    <property type="protein sequence ID" value="OAE23128.1"/>
    <property type="molecule type" value="Genomic_DNA"/>
</dbReference>
<dbReference type="AlphaFoldDB" id="A0A176VQE2"/>
<evidence type="ECO:0000313" key="3">
    <source>
        <dbReference type="Proteomes" id="UP000077202"/>
    </source>
</evidence>
<dbReference type="Proteomes" id="UP000077202">
    <property type="component" value="Unassembled WGS sequence"/>
</dbReference>
<reference evidence="2" key="1">
    <citation type="submission" date="2016-03" db="EMBL/GenBank/DDBJ databases">
        <title>Mechanisms controlling the formation of the plant cell surface in tip-growing cells are functionally conserved among land plants.</title>
        <authorList>
            <person name="Honkanen S."/>
            <person name="Jones V.A."/>
            <person name="Morieri G."/>
            <person name="Champion C."/>
            <person name="Hetherington A.J."/>
            <person name="Kelly S."/>
            <person name="Saint-Marcoux D."/>
            <person name="Proust H."/>
            <person name="Prescott H."/>
            <person name="Dolan L."/>
        </authorList>
    </citation>
    <scope>NUCLEOTIDE SEQUENCE [LARGE SCALE GENOMIC DNA]</scope>
    <source>
        <tissue evidence="2">Whole gametophyte</tissue>
    </source>
</reference>
<feature type="compositionally biased region" description="Basic and acidic residues" evidence="1">
    <location>
        <begin position="127"/>
        <end position="173"/>
    </location>
</feature>
<gene>
    <name evidence="2" type="ORF">AXG93_3986s1130</name>
</gene>
<sequence>MAARFKQLKESWLSPVIEYSHLCSDGVLVPDVDRPAFKSTHEGVQPPGESRPRFIYFIRISYSIQTDPTALSDSLPDIVGHRQSLGLWHPVTGAGQELEAHVQSKPHETVLRRWGIGGNHVAFRLEGQGEGRGRDEKTGWDGEGEGEGKGNEMRREEKSGAEQEQEKEQEQEQTRATGALPVGGDQRESDLRRAFRVWESTDGAWAGRERVQHSASNLQSCEWHVLGICVAIDFVFDCCSAFRISGLRGIWFEIGGICPVHVVVESAEGGGGGGGGGGGKAAGEEGVEDGIDAAGVEG</sequence>
<feature type="region of interest" description="Disordered" evidence="1">
    <location>
        <begin position="125"/>
        <end position="188"/>
    </location>
</feature>
<keyword evidence="3" id="KW-1185">Reference proteome</keyword>
<organism evidence="2 3">
    <name type="scientific">Marchantia polymorpha subsp. ruderalis</name>
    <dbReference type="NCBI Taxonomy" id="1480154"/>
    <lineage>
        <taxon>Eukaryota</taxon>
        <taxon>Viridiplantae</taxon>
        <taxon>Streptophyta</taxon>
        <taxon>Embryophyta</taxon>
        <taxon>Marchantiophyta</taxon>
        <taxon>Marchantiopsida</taxon>
        <taxon>Marchantiidae</taxon>
        <taxon>Marchantiales</taxon>
        <taxon>Marchantiaceae</taxon>
        <taxon>Marchantia</taxon>
    </lineage>
</organism>
<comment type="caution">
    <text evidence="2">The sequence shown here is derived from an EMBL/GenBank/DDBJ whole genome shotgun (WGS) entry which is preliminary data.</text>
</comment>
<name>A0A176VQE2_MARPO</name>
<evidence type="ECO:0000313" key="2">
    <source>
        <dbReference type="EMBL" id="OAE23128.1"/>
    </source>
</evidence>
<evidence type="ECO:0000256" key="1">
    <source>
        <dbReference type="SAM" id="MobiDB-lite"/>
    </source>
</evidence>
<protein>
    <submittedName>
        <fullName evidence="2">Uncharacterized protein</fullName>
    </submittedName>
</protein>